<evidence type="ECO:0000313" key="3">
    <source>
        <dbReference type="Proteomes" id="UP000306192"/>
    </source>
</evidence>
<name>A0A4T2BH83_9MICO</name>
<dbReference type="Proteomes" id="UP000306192">
    <property type="component" value="Unassembled WGS sequence"/>
</dbReference>
<gene>
    <name evidence="2" type="ORF">D4765_18465</name>
</gene>
<evidence type="ECO:0000313" key="2">
    <source>
        <dbReference type="EMBL" id="TIH28448.1"/>
    </source>
</evidence>
<comment type="caution">
    <text evidence="2">The sequence shown here is derived from an EMBL/GenBank/DDBJ whole genome shotgun (WGS) entry which is preliminary data.</text>
</comment>
<sequence>MKEMMGVAAVTGKKVSARDRARQAIAGGLAHELAAQEEAERARLAERERVSRARETATTAYFEAEDRRDALVAELAALDLDRAGAIKELDTLGLKTDTIATVLSITETEIRRLRKLSPTTPETAPVDGAAHNENNNPEQ</sequence>
<evidence type="ECO:0000256" key="1">
    <source>
        <dbReference type="SAM" id="MobiDB-lite"/>
    </source>
</evidence>
<keyword evidence="3" id="KW-1185">Reference proteome</keyword>
<dbReference type="AlphaFoldDB" id="A0A4T2BH83"/>
<proteinExistence type="predicted"/>
<reference evidence="2 3" key="1">
    <citation type="journal article" date="2019" name="Microorganisms">
        <title>Systematic Affiliation and Genome Analysis of Subtercola vilae DB165(T) with Particular Emphasis on Cold Adaptation of an Isolate from a High-Altitude Cold Volcano Lake.</title>
        <authorList>
            <person name="Villalobos A.S."/>
            <person name="Wiese J."/>
            <person name="Imhoff J.F."/>
            <person name="Dorador C."/>
            <person name="Keller A."/>
            <person name="Hentschel U."/>
        </authorList>
    </citation>
    <scope>NUCLEOTIDE SEQUENCE [LARGE SCALE GENOMIC DNA]</scope>
    <source>
        <strain evidence="2 3">DB165</strain>
    </source>
</reference>
<organism evidence="2 3">
    <name type="scientific">Subtercola vilae</name>
    <dbReference type="NCBI Taxonomy" id="2056433"/>
    <lineage>
        <taxon>Bacteria</taxon>
        <taxon>Bacillati</taxon>
        <taxon>Actinomycetota</taxon>
        <taxon>Actinomycetes</taxon>
        <taxon>Micrococcales</taxon>
        <taxon>Microbacteriaceae</taxon>
        <taxon>Subtercola</taxon>
    </lineage>
</organism>
<feature type="region of interest" description="Disordered" evidence="1">
    <location>
        <begin position="114"/>
        <end position="139"/>
    </location>
</feature>
<protein>
    <submittedName>
        <fullName evidence="2">Uncharacterized protein</fullName>
    </submittedName>
</protein>
<accession>A0A4T2BH83</accession>
<dbReference type="EMBL" id="QYRT01000070">
    <property type="protein sequence ID" value="TIH28448.1"/>
    <property type="molecule type" value="Genomic_DNA"/>
</dbReference>